<evidence type="ECO:0000313" key="2">
    <source>
        <dbReference type="Proteomes" id="UP000014249"/>
    </source>
</evidence>
<proteinExistence type="predicted"/>
<evidence type="ECO:0000313" key="1">
    <source>
        <dbReference type="EMBL" id="EPC50684.1"/>
    </source>
</evidence>
<feature type="non-terminal residue" evidence="1">
    <location>
        <position position="1"/>
    </location>
</feature>
<name>A0A8E0M8E4_LACPA</name>
<reference evidence="1 2" key="1">
    <citation type="journal article" date="2013" name="PLoS ONE">
        <title>Lactobacillus paracasei comparative genomics: towards species pan-genome definition and exploitation of diversity.</title>
        <authorList>
            <person name="Smokvina T."/>
            <person name="Wels M."/>
            <person name="Polka J."/>
            <person name="Chervaux C."/>
            <person name="Brisse S."/>
            <person name="Boekhorst J."/>
            <person name="van Hylckama Vlieg J.E."/>
            <person name="Siezen R.J."/>
        </authorList>
    </citation>
    <scope>NUCLEOTIDE SEQUENCE [LARGE SCALE GENOMIC DNA]</scope>
    <source>
        <strain evidence="1 2">CNCM I-4270</strain>
    </source>
</reference>
<organism evidence="1 2">
    <name type="scientific">Lacticaseibacillus paracasei subsp. paracasei CNCM I-4270</name>
    <dbReference type="NCBI Taxonomy" id="1256202"/>
    <lineage>
        <taxon>Bacteria</taxon>
        <taxon>Bacillati</taxon>
        <taxon>Bacillota</taxon>
        <taxon>Bacilli</taxon>
        <taxon>Lactobacillales</taxon>
        <taxon>Lactobacillaceae</taxon>
        <taxon>Lacticaseibacillus</taxon>
    </lineage>
</organism>
<dbReference type="EMBL" id="ANJX01000386">
    <property type="protein sequence ID" value="EPC50684.1"/>
    <property type="molecule type" value="Genomic_DNA"/>
</dbReference>
<dbReference type="AlphaFoldDB" id="A0A8E0M8E4"/>
<sequence>ALQLVLAVALYWPFFKVMERAELKLEAKKAAKKSIFSKEDEDTLAGLDLDF</sequence>
<comment type="caution">
    <text evidence="1">The sequence shown here is derived from an EMBL/GenBank/DDBJ whole genome shotgun (WGS) entry which is preliminary data.</text>
</comment>
<protein>
    <submittedName>
        <fullName evidence="1">Permease IIC component ywbA</fullName>
    </submittedName>
</protein>
<accession>A0A8E0M8E4</accession>
<dbReference type="Proteomes" id="UP000014249">
    <property type="component" value="Unassembled WGS sequence"/>
</dbReference>
<gene>
    <name evidence="1" type="ORF">Lpp77_13885</name>
</gene>